<reference evidence="3 4" key="1">
    <citation type="submission" date="2023-11" db="EMBL/GenBank/DDBJ databases">
        <authorList>
            <person name="Okamura Y."/>
        </authorList>
    </citation>
    <scope>NUCLEOTIDE SEQUENCE [LARGE SCALE GENOMIC DNA]</scope>
</reference>
<feature type="region of interest" description="Disordered" evidence="1">
    <location>
        <begin position="1"/>
        <end position="34"/>
    </location>
</feature>
<feature type="transmembrane region" description="Helical" evidence="2">
    <location>
        <begin position="40"/>
        <end position="60"/>
    </location>
</feature>
<dbReference type="EMBL" id="CAVLEF010000010">
    <property type="protein sequence ID" value="CAK1548551.1"/>
    <property type="molecule type" value="Genomic_DNA"/>
</dbReference>
<keyword evidence="2" id="KW-0472">Membrane</keyword>
<feature type="compositionally biased region" description="Low complexity" evidence="1">
    <location>
        <begin position="1"/>
        <end position="20"/>
    </location>
</feature>
<evidence type="ECO:0000256" key="1">
    <source>
        <dbReference type="SAM" id="MobiDB-lite"/>
    </source>
</evidence>
<sequence>MGVAEKTSSSALAKSASGAKKGSRSSAKKPEPINFYDPKVQGIMLVGLLAVLALALWLGFKNGCFGGRRRRRRRYSNCSW</sequence>
<evidence type="ECO:0000313" key="3">
    <source>
        <dbReference type="EMBL" id="CAK1548551.1"/>
    </source>
</evidence>
<accession>A0AAV1JG98</accession>
<dbReference type="Proteomes" id="UP001497472">
    <property type="component" value="Unassembled WGS sequence"/>
</dbReference>
<comment type="caution">
    <text evidence="3">The sequence shown here is derived from an EMBL/GenBank/DDBJ whole genome shotgun (WGS) entry which is preliminary data.</text>
</comment>
<proteinExistence type="predicted"/>
<evidence type="ECO:0000313" key="4">
    <source>
        <dbReference type="Proteomes" id="UP001497472"/>
    </source>
</evidence>
<keyword evidence="4" id="KW-1185">Reference proteome</keyword>
<gene>
    <name evidence="3" type="ORF">LNINA_LOCUS7920</name>
</gene>
<keyword evidence="2" id="KW-0812">Transmembrane</keyword>
<keyword evidence="2" id="KW-1133">Transmembrane helix</keyword>
<protein>
    <submittedName>
        <fullName evidence="3">Uncharacterized protein</fullName>
    </submittedName>
</protein>
<organism evidence="3 4">
    <name type="scientific">Leptosia nina</name>
    <dbReference type="NCBI Taxonomy" id="320188"/>
    <lineage>
        <taxon>Eukaryota</taxon>
        <taxon>Metazoa</taxon>
        <taxon>Ecdysozoa</taxon>
        <taxon>Arthropoda</taxon>
        <taxon>Hexapoda</taxon>
        <taxon>Insecta</taxon>
        <taxon>Pterygota</taxon>
        <taxon>Neoptera</taxon>
        <taxon>Endopterygota</taxon>
        <taxon>Lepidoptera</taxon>
        <taxon>Glossata</taxon>
        <taxon>Ditrysia</taxon>
        <taxon>Papilionoidea</taxon>
        <taxon>Pieridae</taxon>
        <taxon>Pierinae</taxon>
        <taxon>Leptosia</taxon>
    </lineage>
</organism>
<dbReference type="AlphaFoldDB" id="A0AAV1JG98"/>
<name>A0AAV1JG98_9NEOP</name>
<evidence type="ECO:0000256" key="2">
    <source>
        <dbReference type="SAM" id="Phobius"/>
    </source>
</evidence>